<comment type="pathway">
    <text evidence="2 15">Amino-acid biosynthesis; L-tryptophan biosynthesis; L-tryptophan from chorismate: step 1/5.</text>
</comment>
<dbReference type="Pfam" id="PF00425">
    <property type="entry name" value="Chorismate_bind"/>
    <property type="match status" value="1"/>
</dbReference>
<evidence type="ECO:0000256" key="8">
    <source>
        <dbReference type="ARBA" id="ARBA00022723"/>
    </source>
</evidence>
<dbReference type="InterPro" id="IPR019999">
    <property type="entry name" value="Anth_synth_I-like"/>
</dbReference>
<evidence type="ECO:0000313" key="19">
    <source>
        <dbReference type="Proteomes" id="UP000294650"/>
    </source>
</evidence>
<evidence type="ECO:0000256" key="3">
    <source>
        <dbReference type="ARBA" id="ARBA00009562"/>
    </source>
</evidence>
<dbReference type="UniPathway" id="UPA00035">
    <property type="reaction ID" value="UER00040"/>
</dbReference>
<organism evidence="18 19">
    <name type="scientific">Melghiribacillus thermohalophilus</name>
    <dbReference type="NCBI Taxonomy" id="1324956"/>
    <lineage>
        <taxon>Bacteria</taxon>
        <taxon>Bacillati</taxon>
        <taxon>Bacillota</taxon>
        <taxon>Bacilli</taxon>
        <taxon>Bacillales</taxon>
        <taxon>Bacillaceae</taxon>
        <taxon>Melghiribacillus</taxon>
    </lineage>
</organism>
<dbReference type="InterPro" id="IPR005801">
    <property type="entry name" value="ADC_synthase"/>
</dbReference>
<evidence type="ECO:0000256" key="2">
    <source>
        <dbReference type="ARBA" id="ARBA00004873"/>
    </source>
</evidence>
<dbReference type="GO" id="GO:0046872">
    <property type="term" value="F:metal ion binding"/>
    <property type="evidence" value="ECO:0007669"/>
    <property type="project" value="UniProtKB-KW"/>
</dbReference>
<keyword evidence="11 15" id="KW-0057">Aromatic amino acid biosynthesis</keyword>
<comment type="function">
    <text evidence="13 15">Part of a heterotetrameric complex that catalyzes the two-step biosynthesis of anthranilate, an intermediate in the biosynthesis of L-tryptophan. In the first step, the glutamine-binding beta subunit (TrpG) of anthranilate synthase (AS) provides the glutamine amidotransferase activity which generates ammonia as a substrate that, along with chorismate, is used in the second step, catalyzed by the large alpha subunit of AS (TrpE) to produce anthranilate. In the absence of TrpG, TrpE can synthesize anthranilate directly from chorismate and high concentrations of ammonia.</text>
</comment>
<evidence type="ECO:0000256" key="10">
    <source>
        <dbReference type="ARBA" id="ARBA00022842"/>
    </source>
</evidence>
<evidence type="ECO:0000256" key="4">
    <source>
        <dbReference type="ARBA" id="ARBA00011575"/>
    </source>
</evidence>
<evidence type="ECO:0000256" key="15">
    <source>
        <dbReference type="RuleBase" id="RU364045"/>
    </source>
</evidence>
<evidence type="ECO:0000259" key="16">
    <source>
        <dbReference type="Pfam" id="PF00425"/>
    </source>
</evidence>
<dbReference type="PANTHER" id="PTHR11236">
    <property type="entry name" value="AMINOBENZOATE/ANTHRANILATE SYNTHASE"/>
    <property type="match status" value="1"/>
</dbReference>
<dbReference type="SUPFAM" id="SSF56322">
    <property type="entry name" value="ADC synthase"/>
    <property type="match status" value="1"/>
</dbReference>
<dbReference type="AlphaFoldDB" id="A0A4V6NZV7"/>
<keyword evidence="12 15" id="KW-0456">Lyase</keyword>
<reference evidence="18 19" key="1">
    <citation type="submission" date="2019-03" db="EMBL/GenBank/DDBJ databases">
        <title>Genomic Encyclopedia of Type Strains, Phase IV (KMG-IV): sequencing the most valuable type-strain genomes for metagenomic binning, comparative biology and taxonomic classification.</title>
        <authorList>
            <person name="Goeker M."/>
        </authorList>
    </citation>
    <scope>NUCLEOTIDE SEQUENCE [LARGE SCALE GENOMIC DNA]</scope>
    <source>
        <strain evidence="18 19">DSM 25894</strain>
    </source>
</reference>
<dbReference type="PANTHER" id="PTHR11236:SF48">
    <property type="entry name" value="ISOCHORISMATE SYNTHASE MENF"/>
    <property type="match status" value="1"/>
</dbReference>
<dbReference type="GO" id="GO:0004049">
    <property type="term" value="F:anthranilate synthase activity"/>
    <property type="evidence" value="ECO:0007669"/>
    <property type="project" value="UniProtKB-EC"/>
</dbReference>
<sequence>MNPSFDIFSRDSLHYRTVPVTEVFHSDTLTPIQMFASLKNEAVFLLESKAFHDPSIRYSFIGLNPFFEMEEKSGRFLLKDLTFHTISESRSLKEGVQSISDKLKVKTPDLPVPFTGGGVGYVSYEAVTDFEQIILKPSADQPRYHLLFCETILVFDHLEQSVTIIHFVRINSEKNDGTLREIYDDARTKIEGIKRRIQIRINVDDLMLYPEDYDPESLNMQSNYEKSDFIKDVEKIKAYIHAGDIFQAVLSQRFRKRVSISGFELYRVLRQVNPSPYLFYLNYRNREVVGSSPERFIQVSHGLIEMHPIAGTRRRGKSRDEDDRIAKQLLADEKERAEHYMLVDLARNDVGKVSEFGSVHVPEQLQINYFSHVMHIVSKVRGTLRSDLHPIDAFVAAFPAGTLTGAPKIRAMEIIEELEPQARGVYGGAIVYFGFDGNIDSCITIRTATIQDQVIHIQAGAGIVADSDPEKEYQETINKANGLFYSVLLAEQSQLKRV</sequence>
<keyword evidence="10 15" id="KW-0460">Magnesium</keyword>
<keyword evidence="9 15" id="KW-0822">Tryptophan biosynthesis</keyword>
<name>A0A4V6NZV7_9BACI</name>
<dbReference type="InterPro" id="IPR015890">
    <property type="entry name" value="Chorismate_C"/>
</dbReference>
<comment type="catalytic activity">
    <reaction evidence="14 15">
        <text>chorismate + L-glutamine = anthranilate + pyruvate + L-glutamate + H(+)</text>
        <dbReference type="Rhea" id="RHEA:21732"/>
        <dbReference type="ChEBI" id="CHEBI:15361"/>
        <dbReference type="ChEBI" id="CHEBI:15378"/>
        <dbReference type="ChEBI" id="CHEBI:16567"/>
        <dbReference type="ChEBI" id="CHEBI:29748"/>
        <dbReference type="ChEBI" id="CHEBI:29985"/>
        <dbReference type="ChEBI" id="CHEBI:58359"/>
        <dbReference type="EC" id="4.1.3.27"/>
    </reaction>
</comment>
<dbReference type="EMBL" id="SMAN01000024">
    <property type="protein sequence ID" value="TCT18097.1"/>
    <property type="molecule type" value="Genomic_DNA"/>
</dbReference>
<evidence type="ECO:0000256" key="5">
    <source>
        <dbReference type="ARBA" id="ARBA00012266"/>
    </source>
</evidence>
<dbReference type="EC" id="4.1.3.27" evidence="5 15"/>
<evidence type="ECO:0000256" key="6">
    <source>
        <dbReference type="ARBA" id="ARBA00020653"/>
    </source>
</evidence>
<evidence type="ECO:0000256" key="7">
    <source>
        <dbReference type="ARBA" id="ARBA00022605"/>
    </source>
</evidence>
<feature type="domain" description="Anthranilate synthase component I N-terminal" evidence="17">
    <location>
        <begin position="27"/>
        <end position="164"/>
    </location>
</feature>
<comment type="caution">
    <text evidence="18">The sequence shown here is derived from an EMBL/GenBank/DDBJ whole genome shotgun (WGS) entry which is preliminary data.</text>
</comment>
<proteinExistence type="inferred from homology"/>
<evidence type="ECO:0000256" key="11">
    <source>
        <dbReference type="ARBA" id="ARBA00023141"/>
    </source>
</evidence>
<dbReference type="Proteomes" id="UP000294650">
    <property type="component" value="Unassembled WGS sequence"/>
</dbReference>
<feature type="domain" description="Chorismate-utilising enzyme C-terminal" evidence="16">
    <location>
        <begin position="226"/>
        <end position="479"/>
    </location>
</feature>
<dbReference type="InterPro" id="IPR006805">
    <property type="entry name" value="Anth_synth_I_N"/>
</dbReference>
<accession>A0A4V6NZV7</accession>
<evidence type="ECO:0000256" key="13">
    <source>
        <dbReference type="ARBA" id="ARBA00025634"/>
    </source>
</evidence>
<evidence type="ECO:0000256" key="9">
    <source>
        <dbReference type="ARBA" id="ARBA00022822"/>
    </source>
</evidence>
<dbReference type="PRINTS" id="PR00095">
    <property type="entry name" value="ANTSNTHASEI"/>
</dbReference>
<dbReference type="NCBIfam" id="TIGR00564">
    <property type="entry name" value="trpE_most"/>
    <property type="match status" value="1"/>
</dbReference>
<dbReference type="OrthoDB" id="9803598at2"/>
<dbReference type="InterPro" id="IPR005256">
    <property type="entry name" value="Anth_synth_I_PabB"/>
</dbReference>
<evidence type="ECO:0000313" key="18">
    <source>
        <dbReference type="EMBL" id="TCT18097.1"/>
    </source>
</evidence>
<comment type="cofactor">
    <cofactor evidence="1 15">
        <name>Mg(2+)</name>
        <dbReference type="ChEBI" id="CHEBI:18420"/>
    </cofactor>
</comment>
<evidence type="ECO:0000256" key="1">
    <source>
        <dbReference type="ARBA" id="ARBA00001946"/>
    </source>
</evidence>
<evidence type="ECO:0000256" key="14">
    <source>
        <dbReference type="ARBA" id="ARBA00047683"/>
    </source>
</evidence>
<comment type="subunit">
    <text evidence="4 15">Heterotetramer consisting of two non-identical subunits: a beta subunit (TrpG) and a large alpha subunit (TrpE).</text>
</comment>
<evidence type="ECO:0000259" key="17">
    <source>
        <dbReference type="Pfam" id="PF04715"/>
    </source>
</evidence>
<dbReference type="GO" id="GO:0000162">
    <property type="term" value="P:L-tryptophan biosynthetic process"/>
    <property type="evidence" value="ECO:0007669"/>
    <property type="project" value="UniProtKB-UniPathway"/>
</dbReference>
<protein>
    <recommendedName>
        <fullName evidence="6 15">Anthranilate synthase component 1</fullName>
        <ecNumber evidence="5 15">4.1.3.27</ecNumber>
    </recommendedName>
</protein>
<comment type="similarity">
    <text evidence="3 15">Belongs to the anthranilate synthase component I family.</text>
</comment>
<keyword evidence="8 15" id="KW-0479">Metal-binding</keyword>
<dbReference type="Pfam" id="PF04715">
    <property type="entry name" value="Anth_synt_I_N"/>
    <property type="match status" value="1"/>
</dbReference>
<keyword evidence="19" id="KW-1185">Reference proteome</keyword>
<dbReference type="Gene3D" id="3.60.120.10">
    <property type="entry name" value="Anthranilate synthase"/>
    <property type="match status" value="1"/>
</dbReference>
<keyword evidence="7 15" id="KW-0028">Amino-acid biosynthesis</keyword>
<evidence type="ECO:0000256" key="12">
    <source>
        <dbReference type="ARBA" id="ARBA00023239"/>
    </source>
</evidence>
<gene>
    <name evidence="15" type="primary">trpE</name>
    <name evidence="18" type="ORF">EDD68_12450</name>
</gene>